<comment type="caution">
    <text evidence="2">The sequence shown here is derived from an EMBL/GenBank/DDBJ whole genome shotgun (WGS) entry which is preliminary data.</text>
</comment>
<protein>
    <recommendedName>
        <fullName evidence="4">Alginate export domain-containing protein</fullName>
    </recommendedName>
</protein>
<dbReference type="EMBL" id="JBHSHD010000007">
    <property type="protein sequence ID" value="MFC4820335.1"/>
    <property type="molecule type" value="Genomic_DNA"/>
</dbReference>
<gene>
    <name evidence="2" type="ORF">ACFO6Q_08365</name>
</gene>
<evidence type="ECO:0000313" key="2">
    <source>
        <dbReference type="EMBL" id="MFC4820335.1"/>
    </source>
</evidence>
<feature type="chain" id="PRO_5047067868" description="Alginate export domain-containing protein" evidence="1">
    <location>
        <begin position="25"/>
        <end position="219"/>
    </location>
</feature>
<reference evidence="3" key="1">
    <citation type="journal article" date="2019" name="Int. J. Syst. Evol. Microbiol.">
        <title>The Global Catalogue of Microorganisms (GCM) 10K type strain sequencing project: providing services to taxonomists for standard genome sequencing and annotation.</title>
        <authorList>
            <consortium name="The Broad Institute Genomics Platform"/>
            <consortium name="The Broad Institute Genome Sequencing Center for Infectious Disease"/>
            <person name="Wu L."/>
            <person name="Ma J."/>
        </authorList>
    </citation>
    <scope>NUCLEOTIDE SEQUENCE [LARGE SCALE GENOMIC DNA]</scope>
    <source>
        <strain evidence="3">CCUG 30340</strain>
    </source>
</reference>
<proteinExistence type="predicted"/>
<name>A0ABV9QTJ8_9GAMM</name>
<keyword evidence="3" id="KW-1185">Reference proteome</keyword>
<evidence type="ECO:0008006" key="4">
    <source>
        <dbReference type="Google" id="ProtNLM"/>
    </source>
</evidence>
<accession>A0ABV9QTJ8</accession>
<organism evidence="2 3">
    <name type="scientific">Dokdonella ginsengisoli</name>
    <dbReference type="NCBI Taxonomy" id="363846"/>
    <lineage>
        <taxon>Bacteria</taxon>
        <taxon>Pseudomonadati</taxon>
        <taxon>Pseudomonadota</taxon>
        <taxon>Gammaproteobacteria</taxon>
        <taxon>Lysobacterales</taxon>
        <taxon>Rhodanobacteraceae</taxon>
        <taxon>Dokdonella</taxon>
    </lineage>
</organism>
<dbReference type="RefSeq" id="WP_380020178.1">
    <property type="nucleotide sequence ID" value="NZ_JBHSHD010000007.1"/>
</dbReference>
<feature type="signal peptide" evidence="1">
    <location>
        <begin position="1"/>
        <end position="24"/>
    </location>
</feature>
<keyword evidence="1" id="KW-0732">Signal</keyword>
<sequence length="219" mass="24060">MSLPVAGRRAAALLCACAASAAQAKPIAFADGTTVMAEYGAGTMVEVQAFYAPSYRFSAGGGYLRLDSDLDGRSREIQYVRANYLLKRWNLEAAQANVFVWGSLGRSEGDGFGGSRLARNAGFQLDYETRRVYAALKSDLWESAAFSHRIDTVQLGLAPYEHDYRDLATWFVVQARRYTGQIHRGTETAFLLRLFKGGAWVEAGVTGQGKPQVMAMFNF</sequence>
<evidence type="ECO:0000313" key="3">
    <source>
        <dbReference type="Proteomes" id="UP001595886"/>
    </source>
</evidence>
<evidence type="ECO:0000256" key="1">
    <source>
        <dbReference type="SAM" id="SignalP"/>
    </source>
</evidence>
<dbReference type="Proteomes" id="UP001595886">
    <property type="component" value="Unassembled WGS sequence"/>
</dbReference>